<accession>A0AAD7K7X2</accession>
<dbReference type="InterPro" id="IPR056632">
    <property type="entry name" value="DUF7730"/>
</dbReference>
<dbReference type="AlphaFoldDB" id="A0AAD7K7X2"/>
<reference evidence="3" key="1">
    <citation type="submission" date="2023-03" db="EMBL/GenBank/DDBJ databases">
        <title>Massive genome expansion in bonnet fungi (Mycena s.s.) driven by repeated elements and novel gene families across ecological guilds.</title>
        <authorList>
            <consortium name="Lawrence Berkeley National Laboratory"/>
            <person name="Harder C.B."/>
            <person name="Miyauchi S."/>
            <person name="Viragh M."/>
            <person name="Kuo A."/>
            <person name="Thoen E."/>
            <person name="Andreopoulos B."/>
            <person name="Lu D."/>
            <person name="Skrede I."/>
            <person name="Drula E."/>
            <person name="Henrissat B."/>
            <person name="Morin E."/>
            <person name="Kohler A."/>
            <person name="Barry K."/>
            <person name="LaButti K."/>
            <person name="Morin E."/>
            <person name="Salamov A."/>
            <person name="Lipzen A."/>
            <person name="Mereny Z."/>
            <person name="Hegedus B."/>
            <person name="Baldrian P."/>
            <person name="Stursova M."/>
            <person name="Weitz H."/>
            <person name="Taylor A."/>
            <person name="Grigoriev I.V."/>
            <person name="Nagy L.G."/>
            <person name="Martin F."/>
            <person name="Kauserud H."/>
        </authorList>
    </citation>
    <scope>NUCLEOTIDE SEQUENCE</scope>
    <source>
        <strain evidence="3">CBHHK188m</strain>
    </source>
</reference>
<evidence type="ECO:0000256" key="1">
    <source>
        <dbReference type="SAM" id="Phobius"/>
    </source>
</evidence>
<organism evidence="3 4">
    <name type="scientific">Mycena maculata</name>
    <dbReference type="NCBI Taxonomy" id="230809"/>
    <lineage>
        <taxon>Eukaryota</taxon>
        <taxon>Fungi</taxon>
        <taxon>Dikarya</taxon>
        <taxon>Basidiomycota</taxon>
        <taxon>Agaricomycotina</taxon>
        <taxon>Agaricomycetes</taxon>
        <taxon>Agaricomycetidae</taxon>
        <taxon>Agaricales</taxon>
        <taxon>Marasmiineae</taxon>
        <taxon>Mycenaceae</taxon>
        <taxon>Mycena</taxon>
    </lineage>
</organism>
<dbReference type="Proteomes" id="UP001215280">
    <property type="component" value="Unassembled WGS sequence"/>
</dbReference>
<dbReference type="Pfam" id="PF24864">
    <property type="entry name" value="DUF7730"/>
    <property type="match status" value="1"/>
</dbReference>
<proteinExistence type="predicted"/>
<keyword evidence="4" id="KW-1185">Reference proteome</keyword>
<comment type="caution">
    <text evidence="3">The sequence shown here is derived from an EMBL/GenBank/DDBJ whole genome shotgun (WGS) entry which is preliminary data.</text>
</comment>
<keyword evidence="1" id="KW-1133">Transmembrane helix</keyword>
<evidence type="ECO:0000313" key="4">
    <source>
        <dbReference type="Proteomes" id="UP001215280"/>
    </source>
</evidence>
<name>A0AAD7K7X2_9AGAR</name>
<dbReference type="PANTHER" id="PTHR38790">
    <property type="entry name" value="2EXR DOMAIN-CONTAINING PROTEIN-RELATED"/>
    <property type="match status" value="1"/>
</dbReference>
<evidence type="ECO:0000313" key="3">
    <source>
        <dbReference type="EMBL" id="KAJ7780174.1"/>
    </source>
</evidence>
<gene>
    <name evidence="3" type="ORF">DFH07DRAFT_794067</name>
</gene>
<feature type="domain" description="DUF7730" evidence="2">
    <location>
        <begin position="72"/>
        <end position="198"/>
    </location>
</feature>
<keyword evidence="1" id="KW-0812">Transmembrane</keyword>
<feature type="transmembrane region" description="Helical" evidence="1">
    <location>
        <begin position="14"/>
        <end position="33"/>
    </location>
</feature>
<evidence type="ECO:0000259" key="2">
    <source>
        <dbReference type="Pfam" id="PF24864"/>
    </source>
</evidence>
<protein>
    <recommendedName>
        <fullName evidence="2">DUF7730 domain-containing protein</fullName>
    </recommendedName>
</protein>
<dbReference type="EMBL" id="JARJLG010000006">
    <property type="protein sequence ID" value="KAJ7780174.1"/>
    <property type="molecule type" value="Genomic_DNA"/>
</dbReference>
<sequence length="295" mass="34337">MPFANALHRVAEFATLYSLVAICSPCLFLWCITGGKRRRSSVRELFVLPYPCPLPTDRIDICQNKPVEQLPACHFLHLPAELRYLIFEMAVGHRFVHLQLEPNRCINELVVRATCYMPSEDPHRPNSMLVPADNIPVALLLSCRQVYLEALPIMHQKNTYHFHLEDFHPAIQYGLGQYCLPNIRSIYLYHSYPERPRTRSWDPTFRILQQMRLDALTLEFEILEWTELHPRTFSVDSAWCRSLLAIRGLRILDIFFRSGNPPDRPMYRETVVQTLRELMIGAEADVKYKALMLAG</sequence>
<keyword evidence="1" id="KW-0472">Membrane</keyword>